<keyword evidence="3 6" id="KW-0812">Transmembrane</keyword>
<feature type="transmembrane region" description="Helical" evidence="6">
    <location>
        <begin position="177"/>
        <end position="196"/>
    </location>
</feature>
<dbReference type="Pfam" id="PF00209">
    <property type="entry name" value="SNF"/>
    <property type="match status" value="2"/>
</dbReference>
<feature type="transmembrane region" description="Helical" evidence="6">
    <location>
        <begin position="475"/>
        <end position="493"/>
    </location>
</feature>
<feature type="transmembrane region" description="Helical" evidence="6">
    <location>
        <begin position="103"/>
        <end position="130"/>
    </location>
</feature>
<dbReference type="GeneID" id="19978235"/>
<dbReference type="InterPro" id="IPR037272">
    <property type="entry name" value="SNS_sf"/>
</dbReference>
<dbReference type="OrthoDB" id="6581954at2759"/>
<keyword evidence="8" id="KW-1185">Reference proteome</keyword>
<feature type="transmembrane region" description="Helical" evidence="6">
    <location>
        <begin position="418"/>
        <end position="436"/>
    </location>
</feature>
<evidence type="ECO:0008006" key="9">
    <source>
        <dbReference type="Google" id="ProtNLM"/>
    </source>
</evidence>
<evidence type="ECO:0000256" key="4">
    <source>
        <dbReference type="ARBA" id="ARBA00022989"/>
    </source>
</evidence>
<evidence type="ECO:0000256" key="3">
    <source>
        <dbReference type="ARBA" id="ARBA00022692"/>
    </source>
</evidence>
<dbReference type="EMBL" id="KB822716">
    <property type="protein sequence ID" value="ETN44031.1"/>
    <property type="molecule type" value="Genomic_DNA"/>
</dbReference>
<evidence type="ECO:0000256" key="5">
    <source>
        <dbReference type="ARBA" id="ARBA00023136"/>
    </source>
</evidence>
<dbReference type="RefSeq" id="XP_008713787.1">
    <property type="nucleotide sequence ID" value="XM_008715565.1"/>
</dbReference>
<proteinExistence type="predicted"/>
<feature type="transmembrane region" description="Helical" evidence="6">
    <location>
        <begin position="344"/>
        <end position="369"/>
    </location>
</feature>
<dbReference type="InParanoid" id="W2S5P4"/>
<dbReference type="GO" id="GO:0035725">
    <property type="term" value="P:sodium ion transmembrane transport"/>
    <property type="evidence" value="ECO:0007669"/>
    <property type="project" value="TreeGrafter"/>
</dbReference>
<protein>
    <recommendedName>
        <fullName evidence="9">Sodium:neurotransmitter symporter family protein</fullName>
    </recommendedName>
</protein>
<feature type="transmembrane region" description="Helical" evidence="6">
    <location>
        <begin position="448"/>
        <end position="469"/>
    </location>
</feature>
<feature type="transmembrane region" description="Helical" evidence="6">
    <location>
        <begin position="61"/>
        <end position="82"/>
    </location>
</feature>
<feature type="transmembrane region" description="Helical" evidence="6">
    <location>
        <begin position="248"/>
        <end position="273"/>
    </location>
</feature>
<dbReference type="PANTHER" id="PTHR11616:SF240">
    <property type="entry name" value="BLOATED TUBULES, ISOFORM B-RELATED"/>
    <property type="match status" value="1"/>
</dbReference>
<sequence>MGALKRVVDIIAPPAKQGEDGRDVWPSRTAYILAAMGGAVGLGNVLRYPSQVYNNSGAQWFIPYFMAIFLVAIPVLILEVALGQAFRAGSVVAFNQVNKRLKGVGLGLIFNGYTVIVYYVAILGWAMHYWRSGFTANPPWAGRNDEYFMEEVIRNGARNEADDGWVSYEGRGLVPETTGWVLFTWVLVWLCIWRGVGTTGRVIYLTMGLPIVLIIILIGRGASLPNAWDGIRLYIGSWNGGKLASGQIWTSALGQVFFSTGVGFGYFTSYASYQQKHANAVQDAVIICMSNSAFEVFAAFAVFGVIGFLGMTPDPESPLGSFTVAFYAYPEAVAQMPVSGLWSFFFFLTLMFLGLSSSCALIDAVNTMVMDLPIGKKLGRAWIVTITCIFSFCLSLIFCSRFGYYLLDGVDTWINDTALIFVVMSECVASTTIYRYKEAASQVGMMAWSVYQLAYFLAIFLGVLLGHIVDEPVGAGVGFGVYIIGSIIAVLVAKTPDCAASSFWNNNTLLSKFWWMAFYSGEQLRRDLNVIVGAGKNWKIPSFWPFLLRYINGPLLCIVYSFSYDNFRDPSKNKDPVHIFGFAVAHITILLIALGLIVPRFFNILVPYERREDGNKTFAPNVTLGIDGVDSGSHSVEAGTHRMQPDMTGYDANKELPLTTGREFHNY</sequence>
<gene>
    <name evidence="7" type="ORF">HMPREF1541_10896</name>
</gene>
<dbReference type="SUPFAM" id="SSF161070">
    <property type="entry name" value="SNF-like"/>
    <property type="match status" value="1"/>
</dbReference>
<feature type="transmembrane region" description="Helical" evidence="6">
    <location>
        <begin position="285"/>
        <end position="309"/>
    </location>
</feature>
<evidence type="ECO:0000256" key="1">
    <source>
        <dbReference type="ARBA" id="ARBA00004141"/>
    </source>
</evidence>
<feature type="transmembrane region" description="Helical" evidence="6">
    <location>
        <begin position="30"/>
        <end position="49"/>
    </location>
</feature>
<keyword evidence="2" id="KW-0813">Transport</keyword>
<evidence type="ECO:0000313" key="8">
    <source>
        <dbReference type="Proteomes" id="UP000030752"/>
    </source>
</evidence>
<keyword evidence="4 6" id="KW-1133">Transmembrane helix</keyword>
<dbReference type="STRING" id="1220924.W2S5P4"/>
<dbReference type="PROSITE" id="PS50267">
    <property type="entry name" value="NA_NEUROTRAN_SYMP_3"/>
    <property type="match status" value="1"/>
</dbReference>
<dbReference type="Proteomes" id="UP000030752">
    <property type="component" value="Unassembled WGS sequence"/>
</dbReference>
<feature type="transmembrane region" description="Helical" evidence="6">
    <location>
        <begin position="579"/>
        <end position="602"/>
    </location>
</feature>
<dbReference type="PRINTS" id="PR00176">
    <property type="entry name" value="NANEUSMPORT"/>
</dbReference>
<dbReference type="InterPro" id="IPR000175">
    <property type="entry name" value="Na/ntran_symport"/>
</dbReference>
<reference evidence="7 8" key="1">
    <citation type="submission" date="2013-03" db="EMBL/GenBank/DDBJ databases">
        <title>The Genome Sequence of Phialophora europaea CBS 101466.</title>
        <authorList>
            <consortium name="The Broad Institute Genomics Platform"/>
            <person name="Cuomo C."/>
            <person name="de Hoog S."/>
            <person name="Gorbushina A."/>
            <person name="Walker B."/>
            <person name="Young S.K."/>
            <person name="Zeng Q."/>
            <person name="Gargeya S."/>
            <person name="Fitzgerald M."/>
            <person name="Haas B."/>
            <person name="Abouelleil A."/>
            <person name="Allen A.W."/>
            <person name="Alvarado L."/>
            <person name="Arachchi H.M."/>
            <person name="Berlin A.M."/>
            <person name="Chapman S.B."/>
            <person name="Gainer-Dewar J."/>
            <person name="Goldberg J."/>
            <person name="Griggs A."/>
            <person name="Gujja S."/>
            <person name="Hansen M."/>
            <person name="Howarth C."/>
            <person name="Imamovic A."/>
            <person name="Ireland A."/>
            <person name="Larimer J."/>
            <person name="McCowan C."/>
            <person name="Murphy C."/>
            <person name="Pearson M."/>
            <person name="Poon T.W."/>
            <person name="Priest M."/>
            <person name="Roberts A."/>
            <person name="Saif S."/>
            <person name="Shea T."/>
            <person name="Sisk P."/>
            <person name="Sykes S."/>
            <person name="Wortman J."/>
            <person name="Nusbaum C."/>
            <person name="Birren B."/>
        </authorList>
    </citation>
    <scope>NUCLEOTIDE SEQUENCE [LARGE SCALE GENOMIC DNA]</scope>
    <source>
        <strain evidence="7 8">CBS 101466</strain>
    </source>
</reference>
<dbReference type="HOGENOM" id="CLU_016501_0_0_1"/>
<accession>W2S5P4</accession>
<organism evidence="7 8">
    <name type="scientific">Cyphellophora europaea (strain CBS 101466)</name>
    <name type="common">Phialophora europaea</name>
    <dbReference type="NCBI Taxonomy" id="1220924"/>
    <lineage>
        <taxon>Eukaryota</taxon>
        <taxon>Fungi</taxon>
        <taxon>Dikarya</taxon>
        <taxon>Ascomycota</taxon>
        <taxon>Pezizomycotina</taxon>
        <taxon>Eurotiomycetes</taxon>
        <taxon>Chaetothyriomycetidae</taxon>
        <taxon>Chaetothyriales</taxon>
        <taxon>Cyphellophoraceae</taxon>
        <taxon>Cyphellophora</taxon>
    </lineage>
</organism>
<evidence type="ECO:0000313" key="7">
    <source>
        <dbReference type="EMBL" id="ETN44031.1"/>
    </source>
</evidence>
<comment type="subcellular location">
    <subcellularLocation>
        <location evidence="1">Membrane</location>
        <topology evidence="1">Multi-pass membrane protein</topology>
    </subcellularLocation>
</comment>
<dbReference type="VEuPathDB" id="FungiDB:HMPREF1541_10896"/>
<dbReference type="PANTHER" id="PTHR11616">
    <property type="entry name" value="SODIUM/CHLORIDE DEPENDENT TRANSPORTER"/>
    <property type="match status" value="1"/>
</dbReference>
<evidence type="ECO:0000256" key="2">
    <source>
        <dbReference type="ARBA" id="ARBA00022448"/>
    </source>
</evidence>
<evidence type="ECO:0000256" key="6">
    <source>
        <dbReference type="SAM" id="Phobius"/>
    </source>
</evidence>
<dbReference type="CDD" id="cd11554">
    <property type="entry name" value="SLC6sbd_u2"/>
    <property type="match status" value="1"/>
</dbReference>
<feature type="transmembrane region" description="Helical" evidence="6">
    <location>
        <begin position="203"/>
        <end position="228"/>
    </location>
</feature>
<feature type="transmembrane region" description="Helical" evidence="6">
    <location>
        <begin position="546"/>
        <end position="564"/>
    </location>
</feature>
<dbReference type="eggNOG" id="KOG3660">
    <property type="taxonomic scope" value="Eukaryota"/>
</dbReference>
<dbReference type="GO" id="GO:0005886">
    <property type="term" value="C:plasma membrane"/>
    <property type="evidence" value="ECO:0007669"/>
    <property type="project" value="TreeGrafter"/>
</dbReference>
<feature type="transmembrane region" description="Helical" evidence="6">
    <location>
        <begin position="381"/>
        <end position="406"/>
    </location>
</feature>
<name>W2S5P4_CYPE1</name>
<keyword evidence="5 6" id="KW-0472">Membrane</keyword>
<dbReference type="AlphaFoldDB" id="W2S5P4"/>